<keyword evidence="6" id="KW-0472">Membrane</keyword>
<comment type="similarity">
    <text evidence="2">Belongs to the paxM FAD-dependent monooxygenase family.</text>
</comment>
<dbReference type="Proteomes" id="UP000070501">
    <property type="component" value="Unassembled WGS sequence"/>
</dbReference>
<keyword evidence="6" id="KW-1133">Transmembrane helix</keyword>
<dbReference type="OrthoDB" id="417877at2759"/>
<organism evidence="8 9">
    <name type="scientific">Microdochium bolleyi</name>
    <dbReference type="NCBI Taxonomy" id="196109"/>
    <lineage>
        <taxon>Eukaryota</taxon>
        <taxon>Fungi</taxon>
        <taxon>Dikarya</taxon>
        <taxon>Ascomycota</taxon>
        <taxon>Pezizomycotina</taxon>
        <taxon>Sordariomycetes</taxon>
        <taxon>Xylariomycetidae</taxon>
        <taxon>Xylariales</taxon>
        <taxon>Microdochiaceae</taxon>
        <taxon>Microdochium</taxon>
    </lineage>
</organism>
<evidence type="ECO:0000256" key="4">
    <source>
        <dbReference type="ARBA" id="ARBA00022827"/>
    </source>
</evidence>
<dbReference type="GO" id="GO:0071949">
    <property type="term" value="F:FAD binding"/>
    <property type="evidence" value="ECO:0007669"/>
    <property type="project" value="InterPro"/>
</dbReference>
<dbReference type="InterPro" id="IPR036188">
    <property type="entry name" value="FAD/NAD-bd_sf"/>
</dbReference>
<dbReference type="GO" id="GO:0044550">
    <property type="term" value="P:secondary metabolite biosynthetic process"/>
    <property type="evidence" value="ECO:0007669"/>
    <property type="project" value="TreeGrafter"/>
</dbReference>
<dbReference type="InterPro" id="IPR051104">
    <property type="entry name" value="FAD_monoxygenase"/>
</dbReference>
<dbReference type="GO" id="GO:0016491">
    <property type="term" value="F:oxidoreductase activity"/>
    <property type="evidence" value="ECO:0007669"/>
    <property type="project" value="UniProtKB-KW"/>
</dbReference>
<keyword evidence="4" id="KW-0274">FAD</keyword>
<dbReference type="SUPFAM" id="SSF54373">
    <property type="entry name" value="FAD-linked reductases, C-terminal domain"/>
    <property type="match status" value="1"/>
</dbReference>
<dbReference type="EMBL" id="KQ964246">
    <property type="protein sequence ID" value="KXJ96078.1"/>
    <property type="molecule type" value="Genomic_DNA"/>
</dbReference>
<dbReference type="STRING" id="196109.A0A136JG35"/>
<keyword evidence="3" id="KW-0285">Flavoprotein</keyword>
<dbReference type="InterPro" id="IPR002938">
    <property type="entry name" value="FAD-bd"/>
</dbReference>
<dbReference type="AlphaFoldDB" id="A0A136JG35"/>
<dbReference type="PRINTS" id="PR00420">
    <property type="entry name" value="RNGMNOXGNASE"/>
</dbReference>
<feature type="transmembrane region" description="Helical" evidence="6">
    <location>
        <begin position="6"/>
        <end position="26"/>
    </location>
</feature>
<dbReference type="PANTHER" id="PTHR46720">
    <property type="entry name" value="HYDROXYLASE, PUTATIVE (AFU_ORTHOLOGUE AFUA_3G01460)-RELATED"/>
    <property type="match status" value="1"/>
</dbReference>
<accession>A0A136JG35</accession>
<proteinExistence type="inferred from homology"/>
<evidence type="ECO:0000256" key="6">
    <source>
        <dbReference type="SAM" id="Phobius"/>
    </source>
</evidence>
<feature type="domain" description="FAD-binding" evidence="7">
    <location>
        <begin position="8"/>
        <end position="366"/>
    </location>
</feature>
<evidence type="ECO:0000256" key="5">
    <source>
        <dbReference type="ARBA" id="ARBA00023002"/>
    </source>
</evidence>
<keyword evidence="6" id="KW-0812">Transmembrane</keyword>
<evidence type="ECO:0000256" key="3">
    <source>
        <dbReference type="ARBA" id="ARBA00022630"/>
    </source>
</evidence>
<evidence type="ECO:0000313" key="8">
    <source>
        <dbReference type="EMBL" id="KXJ96078.1"/>
    </source>
</evidence>
<name>A0A136JG35_9PEZI</name>
<sequence length="448" mass="49275">MAPAGPLNVAILGAGIGGLGLAIGLIKRGVPVTIYEAAPEFSSIGAGIGFGPNSLNAIDLIDTRFRAEYERAKTANEKPEFEHCVFDAMYAEEGFGEKRGWKQGYIGAPYFTRSSAHRKDLLEIMCSFIPEGTVKFNKRARSVEEVGNKVVVSFEDGETVSVDTLIGGDGVKGITRQLVIGDVAPELVAPTYGNMYIYRGIIPMDKCKEILGYHAGDAKWFMAYRKGVAIYPISQGKEENFVFFNCDDRPWNEGHSPVPCTKEQMIEDLQGFDHRLLRLLDYAKPLKWPTFHHPKTPTYHKGRVAIIGDCAHASSPHQAAGAGQGLEDAVILSHLLALVKTPEHLGAAFRAYDAIRRPRAQKVVNTSYEAGVIYTWQHPEIGDNMDRIVANANQRLHWIWQHDIKGDMVKAEEQFYAAIGGETADMTQGLAEKQLSPASETREVGLAA</sequence>
<dbReference type="PANTHER" id="PTHR46720:SF3">
    <property type="entry name" value="FAD-BINDING DOMAIN-CONTAINING PROTEIN-RELATED"/>
    <property type="match status" value="1"/>
</dbReference>
<evidence type="ECO:0000259" key="7">
    <source>
        <dbReference type="Pfam" id="PF01494"/>
    </source>
</evidence>
<keyword evidence="9" id="KW-1185">Reference proteome</keyword>
<dbReference type="Gene3D" id="3.50.50.60">
    <property type="entry name" value="FAD/NAD(P)-binding domain"/>
    <property type="match status" value="1"/>
</dbReference>
<keyword evidence="5" id="KW-0560">Oxidoreductase</keyword>
<dbReference type="Pfam" id="PF01494">
    <property type="entry name" value="FAD_binding_3"/>
    <property type="match status" value="1"/>
</dbReference>
<comment type="pathway">
    <text evidence="1">Secondary metabolite biosynthesis.</text>
</comment>
<gene>
    <name evidence="8" type="ORF">Micbo1qcDRAFT_187712</name>
</gene>
<protein>
    <recommendedName>
        <fullName evidence="7">FAD-binding domain-containing protein</fullName>
    </recommendedName>
</protein>
<reference evidence="9" key="1">
    <citation type="submission" date="2016-02" db="EMBL/GenBank/DDBJ databases">
        <title>Draft genome sequence of Microdochium bolleyi, a fungal endophyte of beachgrass.</title>
        <authorList>
            <consortium name="DOE Joint Genome Institute"/>
            <person name="David A.S."/>
            <person name="May G."/>
            <person name="Haridas S."/>
            <person name="Lim J."/>
            <person name="Wang M."/>
            <person name="Labutti K."/>
            <person name="Lipzen A."/>
            <person name="Barry K."/>
            <person name="Grigoriev I.V."/>
        </authorList>
    </citation>
    <scope>NUCLEOTIDE SEQUENCE [LARGE SCALE GENOMIC DNA]</scope>
    <source>
        <strain evidence="9">J235TASD1</strain>
    </source>
</reference>
<evidence type="ECO:0000256" key="1">
    <source>
        <dbReference type="ARBA" id="ARBA00005179"/>
    </source>
</evidence>
<evidence type="ECO:0000256" key="2">
    <source>
        <dbReference type="ARBA" id="ARBA00007992"/>
    </source>
</evidence>
<evidence type="ECO:0000313" key="9">
    <source>
        <dbReference type="Proteomes" id="UP000070501"/>
    </source>
</evidence>
<dbReference type="SUPFAM" id="SSF51905">
    <property type="entry name" value="FAD/NAD(P)-binding domain"/>
    <property type="match status" value="1"/>
</dbReference>
<dbReference type="InParanoid" id="A0A136JG35"/>